<dbReference type="PROSITE" id="PS51742">
    <property type="entry name" value="PPC"/>
    <property type="match status" value="1"/>
</dbReference>
<dbReference type="GO" id="GO:0005634">
    <property type="term" value="C:nucleus"/>
    <property type="evidence" value="ECO:0007669"/>
    <property type="project" value="UniProtKB-SubCell"/>
</dbReference>
<gene>
    <name evidence="7" type="ORF">Fot_02736</name>
</gene>
<feature type="region of interest" description="Disordered" evidence="5">
    <location>
        <begin position="318"/>
        <end position="339"/>
    </location>
</feature>
<keyword evidence="4" id="KW-0539">Nucleus</keyword>
<evidence type="ECO:0000256" key="5">
    <source>
        <dbReference type="SAM" id="MobiDB-lite"/>
    </source>
</evidence>
<feature type="region of interest" description="Disordered" evidence="5">
    <location>
        <begin position="1"/>
        <end position="122"/>
    </location>
</feature>
<dbReference type="Gene3D" id="3.30.1330.80">
    <property type="entry name" value="Hypothetical protein, similar to alpha- acetolactate decarboxylase, domain 2"/>
    <property type="match status" value="1"/>
</dbReference>
<evidence type="ECO:0000256" key="1">
    <source>
        <dbReference type="ARBA" id="ARBA00023015"/>
    </source>
</evidence>
<keyword evidence="1 4" id="KW-0805">Transcription regulation</keyword>
<dbReference type="CDD" id="cd11378">
    <property type="entry name" value="DUF296"/>
    <property type="match status" value="1"/>
</dbReference>
<evidence type="ECO:0000256" key="3">
    <source>
        <dbReference type="ARBA" id="ARBA00023163"/>
    </source>
</evidence>
<proteinExistence type="predicted"/>
<accession>A0ABD1X7Q0</accession>
<dbReference type="InterPro" id="IPR005175">
    <property type="entry name" value="PPC_dom"/>
</dbReference>
<dbReference type="Pfam" id="PF03479">
    <property type="entry name" value="PCC"/>
    <property type="match status" value="1"/>
</dbReference>
<dbReference type="InterPro" id="IPR039605">
    <property type="entry name" value="AHL"/>
</dbReference>
<reference evidence="8" key="1">
    <citation type="submission" date="2024-07" db="EMBL/GenBank/DDBJ databases">
        <title>Two chromosome-level genome assemblies of Korean endemic species Abeliophyllum distichum and Forsythia ovata (Oleaceae).</title>
        <authorList>
            <person name="Jang H."/>
        </authorList>
    </citation>
    <scope>NUCLEOTIDE SEQUENCE [LARGE SCALE GENOMIC DNA]</scope>
</reference>
<dbReference type="AlphaFoldDB" id="A0ABD1X7Q0"/>
<comment type="domain">
    <text evidence="4">The PPC domain mediates interactions between AHL proteins.</text>
</comment>
<dbReference type="Proteomes" id="UP001604277">
    <property type="component" value="Unassembled WGS sequence"/>
</dbReference>
<keyword evidence="2 4" id="KW-0238">DNA-binding</keyword>
<keyword evidence="3 4" id="KW-0804">Transcription</keyword>
<evidence type="ECO:0000313" key="8">
    <source>
        <dbReference type="Proteomes" id="UP001604277"/>
    </source>
</evidence>
<feature type="compositionally biased region" description="Low complexity" evidence="5">
    <location>
        <begin position="90"/>
        <end position="104"/>
    </location>
</feature>
<dbReference type="SUPFAM" id="SSF117856">
    <property type="entry name" value="AF0104/ALDC/Ptd012-like"/>
    <property type="match status" value="1"/>
</dbReference>
<comment type="caution">
    <text evidence="7">The sequence shown here is derived from an EMBL/GenBank/DDBJ whole genome shotgun (WGS) entry which is preliminary data.</text>
</comment>
<comment type="function">
    <text evidence="4">Transcription factor that specifically binds AT-rich DNA sequences related to the nuclear matrix attachment regions (MARs).</text>
</comment>
<feature type="compositionally biased region" description="Polar residues" evidence="5">
    <location>
        <begin position="45"/>
        <end position="71"/>
    </location>
</feature>
<organism evidence="7 8">
    <name type="scientific">Forsythia ovata</name>
    <dbReference type="NCBI Taxonomy" id="205694"/>
    <lineage>
        <taxon>Eukaryota</taxon>
        <taxon>Viridiplantae</taxon>
        <taxon>Streptophyta</taxon>
        <taxon>Embryophyta</taxon>
        <taxon>Tracheophyta</taxon>
        <taxon>Spermatophyta</taxon>
        <taxon>Magnoliopsida</taxon>
        <taxon>eudicotyledons</taxon>
        <taxon>Gunneridae</taxon>
        <taxon>Pentapetalae</taxon>
        <taxon>asterids</taxon>
        <taxon>lamiids</taxon>
        <taxon>Lamiales</taxon>
        <taxon>Oleaceae</taxon>
        <taxon>Forsythieae</taxon>
        <taxon>Forsythia</taxon>
    </lineage>
</organism>
<comment type="subcellular location">
    <subcellularLocation>
        <location evidence="4">Nucleus</location>
    </subcellularLocation>
</comment>
<evidence type="ECO:0000313" key="7">
    <source>
        <dbReference type="EMBL" id="KAL2557997.1"/>
    </source>
</evidence>
<dbReference type="PANTHER" id="PTHR31500:SF68">
    <property type="entry name" value="AT-HOOK MOTIF NUCLEAR-LOCALIZED PROTEIN 14"/>
    <property type="match status" value="1"/>
</dbReference>
<feature type="compositionally biased region" description="Polar residues" evidence="5">
    <location>
        <begin position="1"/>
        <end position="22"/>
    </location>
</feature>
<evidence type="ECO:0000256" key="2">
    <source>
        <dbReference type="ARBA" id="ARBA00023125"/>
    </source>
</evidence>
<dbReference type="GO" id="GO:0003680">
    <property type="term" value="F:minor groove of adenine-thymine-rich DNA binding"/>
    <property type="evidence" value="ECO:0007669"/>
    <property type="project" value="UniProtKB-UniRule"/>
</dbReference>
<name>A0ABD1X7Q0_9LAMI</name>
<keyword evidence="8" id="KW-1185">Reference proteome</keyword>
<evidence type="ECO:0000256" key="4">
    <source>
        <dbReference type="RuleBase" id="RU367031"/>
    </source>
</evidence>
<dbReference type="PANTHER" id="PTHR31500">
    <property type="entry name" value="AT-HOOK MOTIF NUCLEAR-LOCALIZED PROTEIN 9"/>
    <property type="match status" value="1"/>
</dbReference>
<dbReference type="EMBL" id="JBFOLJ010000001">
    <property type="protein sequence ID" value="KAL2557997.1"/>
    <property type="molecule type" value="Genomic_DNA"/>
</dbReference>
<protein>
    <recommendedName>
        <fullName evidence="4">AT-hook motif nuclear-localized protein</fullName>
    </recommendedName>
</protein>
<feature type="compositionally biased region" description="Low complexity" evidence="5">
    <location>
        <begin position="31"/>
        <end position="44"/>
    </location>
</feature>
<feature type="domain" description="PPC" evidence="6">
    <location>
        <begin position="137"/>
        <end position="276"/>
    </location>
</feature>
<evidence type="ECO:0000259" key="6">
    <source>
        <dbReference type="PROSITE" id="PS51742"/>
    </source>
</evidence>
<sequence>MEANNDSSGLSSYYNHPQLNLQTPPPPPPSTVAAASSATIPSPTNGVVPNSTTNNTSVYTHTVPSAVSSPPENVKRKRGRPRKYETPEQAAAARKLYALASSSASKKKRDQGLASPAPTSSSYSSKKLQLAAFGNMGEGFTPHIITVAAGEDVGQKIMMFMQQSKREICIISASGLVSNASLRQPATSGGSVSYEGRFDILSLSGSYIRAELGGGRTGGLSVCLSSADGQIIGGGVGGPLTAAGPIQVIVGTFLIDSKKDASGGGGKGDAASNKLPSAIGGASMSDLGIWSPADSTHQTVGGSQFMIQHQGMQLTPSHSMEWRNSSGHGMQQSPENGDY</sequence>